<dbReference type="VEuPathDB" id="VectorBase:AGAMI1_006441"/>
<accession>A0A0E4G8M0</accession>
<proteinExistence type="predicted"/>
<dbReference type="AlphaFoldDB" id="A0A0E4G8M0"/>
<reference evidence="3" key="1">
    <citation type="submission" date="2015-03" db="EMBL/GenBank/DDBJ databases">
        <title>Long non-coding RNA discovery across the genus Anopheles reveals conserved secondary structures within and beyond the Gambiae complex.</title>
        <authorList>
            <person name="Jenkins A."/>
            <person name="Waterhouse R."/>
            <person name="Muskavitch M."/>
        </authorList>
    </citation>
    <scope>NUCLEOTIDE SEQUENCE</scope>
    <source>
        <tissue evidence="3">Whole body</tissue>
    </source>
</reference>
<evidence type="ECO:0000313" key="3">
    <source>
        <dbReference type="EMBL" id="CFW94639.1"/>
    </source>
</evidence>
<feature type="compositionally biased region" description="Polar residues" evidence="1">
    <location>
        <begin position="1"/>
        <end position="13"/>
    </location>
</feature>
<feature type="compositionally biased region" description="Basic and acidic residues" evidence="1">
    <location>
        <begin position="15"/>
        <end position="27"/>
    </location>
</feature>
<feature type="region of interest" description="Disordered" evidence="1">
    <location>
        <begin position="281"/>
        <end position="303"/>
    </location>
</feature>
<protein>
    <recommendedName>
        <fullName evidence="2">DUF7083 domain-containing protein</fullName>
    </recommendedName>
</protein>
<name>A0A0E4G8M0_ANOGA</name>
<feature type="domain" description="DUF7083" evidence="2">
    <location>
        <begin position="89"/>
        <end position="172"/>
    </location>
</feature>
<dbReference type="Pfam" id="PF23309">
    <property type="entry name" value="DUF7083"/>
    <property type="match status" value="1"/>
</dbReference>
<dbReference type="InterPro" id="IPR055510">
    <property type="entry name" value="DUF7083"/>
</dbReference>
<evidence type="ECO:0000259" key="2">
    <source>
        <dbReference type="Pfam" id="PF23309"/>
    </source>
</evidence>
<feature type="region of interest" description="Disordered" evidence="1">
    <location>
        <begin position="1"/>
        <end position="38"/>
    </location>
</feature>
<organism evidence="3">
    <name type="scientific">Anopheles gambiae</name>
    <name type="common">African malaria mosquito</name>
    <dbReference type="NCBI Taxonomy" id="7165"/>
    <lineage>
        <taxon>Eukaryota</taxon>
        <taxon>Metazoa</taxon>
        <taxon>Ecdysozoa</taxon>
        <taxon>Arthropoda</taxon>
        <taxon>Hexapoda</taxon>
        <taxon>Insecta</taxon>
        <taxon>Pterygota</taxon>
        <taxon>Neoptera</taxon>
        <taxon>Endopterygota</taxon>
        <taxon>Diptera</taxon>
        <taxon>Nematocera</taxon>
        <taxon>Culicoidea</taxon>
        <taxon>Culicidae</taxon>
        <taxon>Anophelinae</taxon>
        <taxon>Anopheles</taxon>
    </lineage>
</organism>
<dbReference type="EMBL" id="HACL01000345">
    <property type="protein sequence ID" value="CFW94639.1"/>
    <property type="molecule type" value="Transcribed_RNA"/>
</dbReference>
<evidence type="ECO:0000256" key="1">
    <source>
        <dbReference type="SAM" id="MobiDB-lite"/>
    </source>
</evidence>
<sequence length="367" mass="42688">MNSNGEANQQTSNGDEERPSHSGHRGDTGSVDPTESGPSWIRELFRQQHMMMLEQRQTFMKQQEKLIGEIWQTAQLKQPVNGSEQLSDVLAGQVKDFHFDPESTTFAGWFSRYEDLFEKDASKLEDDAKVRLLLRKLGQAEHERYTSCVLPRKPKDFNFTETVSTLKSLFGSRESEVSKRFKCLQLQKSGLEDYVTFGCRVNKSVVEAELAGLTEEQLKCFLFVCGLKDDRNADIRLRLLSRIEDSEVTTLTQLVEMCQKMVTLKKDTEMIESESKEVNVVNDEKFERPGPKRGRESHEERQEGYSNRSAPKCWLCGEEHYARKCHYKSYRCNECSRYGHKEGFCNSAERYKKSRMRYEEDNYNDYN</sequence>